<dbReference type="PANTHER" id="PTHR21299:SF2">
    <property type="entry name" value="CYTIDYLATE KINASE"/>
    <property type="match status" value="1"/>
</dbReference>
<dbReference type="AlphaFoldDB" id="A0A2S5KQH2"/>
<organism evidence="12 13">
    <name type="scientific">Proteobacteria bacterium 228</name>
    <dbReference type="NCBI Taxonomy" id="2083153"/>
    <lineage>
        <taxon>Bacteria</taxon>
        <taxon>Pseudomonadati</taxon>
        <taxon>Pseudomonadota</taxon>
    </lineage>
</organism>
<evidence type="ECO:0000313" key="13">
    <source>
        <dbReference type="Proteomes" id="UP000238196"/>
    </source>
</evidence>
<sequence length="229" mass="24962">MALKSVPVVTVDGPSGSGKGTICKLLATRLGWHLLDSGALYRLVALASMRHQIAVDDEESLTVLSAHLDVQFKTEAESDGVHVVLEGEDVTSTIRQEEVGKLASKVATYPGVRQALLERQRIFAALPGLIADGRDMGTVVFPDAPLKIYLVASAEERARRRFLQLQKRGADASFAKILQDIQARDAQDMNRSVAPLKPAADAVTIDSSELDIDAVMYEVEQLLRERELV</sequence>
<dbReference type="GO" id="GO:0036430">
    <property type="term" value="F:CMP kinase activity"/>
    <property type="evidence" value="ECO:0007669"/>
    <property type="project" value="RHEA"/>
</dbReference>
<dbReference type="InterPro" id="IPR027417">
    <property type="entry name" value="P-loop_NTPase"/>
</dbReference>
<evidence type="ECO:0000259" key="11">
    <source>
        <dbReference type="Pfam" id="PF02224"/>
    </source>
</evidence>
<gene>
    <name evidence="10" type="primary">cmk</name>
    <name evidence="12" type="ORF">C4K68_11785</name>
</gene>
<proteinExistence type="inferred from homology"/>
<name>A0A2S5KQH2_9PROT</name>
<dbReference type="InterPro" id="IPR011994">
    <property type="entry name" value="Cytidylate_kinase_dom"/>
</dbReference>
<evidence type="ECO:0000256" key="1">
    <source>
        <dbReference type="ARBA" id="ARBA00004496"/>
    </source>
</evidence>
<feature type="domain" description="Cytidylate kinase" evidence="11">
    <location>
        <begin position="9"/>
        <end position="223"/>
    </location>
</feature>
<evidence type="ECO:0000256" key="9">
    <source>
        <dbReference type="ARBA" id="ARBA00048478"/>
    </source>
</evidence>
<evidence type="ECO:0000256" key="6">
    <source>
        <dbReference type="ARBA" id="ARBA00022777"/>
    </source>
</evidence>
<comment type="catalytic activity">
    <reaction evidence="8 10">
        <text>dCMP + ATP = dCDP + ADP</text>
        <dbReference type="Rhea" id="RHEA:25094"/>
        <dbReference type="ChEBI" id="CHEBI:30616"/>
        <dbReference type="ChEBI" id="CHEBI:57566"/>
        <dbReference type="ChEBI" id="CHEBI:58593"/>
        <dbReference type="ChEBI" id="CHEBI:456216"/>
        <dbReference type="EC" id="2.7.4.25"/>
    </reaction>
</comment>
<dbReference type="GO" id="GO:0005829">
    <property type="term" value="C:cytosol"/>
    <property type="evidence" value="ECO:0007669"/>
    <property type="project" value="TreeGrafter"/>
</dbReference>
<dbReference type="EC" id="2.7.4.25" evidence="10"/>
<evidence type="ECO:0000256" key="3">
    <source>
        <dbReference type="ARBA" id="ARBA00022490"/>
    </source>
</evidence>
<dbReference type="SUPFAM" id="SSF52540">
    <property type="entry name" value="P-loop containing nucleoside triphosphate hydrolases"/>
    <property type="match status" value="1"/>
</dbReference>
<evidence type="ECO:0000256" key="7">
    <source>
        <dbReference type="ARBA" id="ARBA00022840"/>
    </source>
</evidence>
<dbReference type="GO" id="GO:0036431">
    <property type="term" value="F:dCMP kinase activity"/>
    <property type="evidence" value="ECO:0007669"/>
    <property type="project" value="InterPro"/>
</dbReference>
<evidence type="ECO:0000256" key="10">
    <source>
        <dbReference type="HAMAP-Rule" id="MF_00238"/>
    </source>
</evidence>
<keyword evidence="3 10" id="KW-0963">Cytoplasm</keyword>
<keyword evidence="4 10" id="KW-0808">Transferase</keyword>
<dbReference type="PANTHER" id="PTHR21299">
    <property type="entry name" value="CYTIDYLATE KINASE/PANTOATE-BETA-ALANINE LIGASE"/>
    <property type="match status" value="1"/>
</dbReference>
<dbReference type="EMBL" id="PRLP01000035">
    <property type="protein sequence ID" value="PPC77094.1"/>
    <property type="molecule type" value="Genomic_DNA"/>
</dbReference>
<dbReference type="Proteomes" id="UP000238196">
    <property type="component" value="Unassembled WGS sequence"/>
</dbReference>
<keyword evidence="7 10" id="KW-0067">ATP-binding</keyword>
<dbReference type="FunFam" id="3.40.50.300:FF:000262">
    <property type="entry name" value="Cytidylate kinase"/>
    <property type="match status" value="1"/>
</dbReference>
<evidence type="ECO:0000313" key="12">
    <source>
        <dbReference type="EMBL" id="PPC77094.1"/>
    </source>
</evidence>
<evidence type="ECO:0000256" key="2">
    <source>
        <dbReference type="ARBA" id="ARBA00009427"/>
    </source>
</evidence>
<comment type="caution">
    <text evidence="12">The sequence shown here is derived from an EMBL/GenBank/DDBJ whole genome shotgun (WGS) entry which is preliminary data.</text>
</comment>
<evidence type="ECO:0000256" key="5">
    <source>
        <dbReference type="ARBA" id="ARBA00022741"/>
    </source>
</evidence>
<dbReference type="GO" id="GO:0015949">
    <property type="term" value="P:nucleobase-containing small molecule interconversion"/>
    <property type="evidence" value="ECO:0007669"/>
    <property type="project" value="TreeGrafter"/>
</dbReference>
<dbReference type="Pfam" id="PF02224">
    <property type="entry name" value="Cytidylate_kin"/>
    <property type="match status" value="1"/>
</dbReference>
<evidence type="ECO:0000256" key="8">
    <source>
        <dbReference type="ARBA" id="ARBA00047615"/>
    </source>
</evidence>
<dbReference type="CDD" id="cd02020">
    <property type="entry name" value="CMPK"/>
    <property type="match status" value="1"/>
</dbReference>
<reference evidence="12 13" key="1">
    <citation type="submission" date="2018-02" db="EMBL/GenBank/DDBJ databases">
        <title>novel marine gammaproteobacteria from coastal saline agro ecosystem.</title>
        <authorList>
            <person name="Krishnan R."/>
            <person name="Ramesh Kumar N."/>
        </authorList>
    </citation>
    <scope>NUCLEOTIDE SEQUENCE [LARGE SCALE GENOMIC DNA]</scope>
    <source>
        <strain evidence="12 13">228</strain>
    </source>
</reference>
<dbReference type="GO" id="GO:0005524">
    <property type="term" value="F:ATP binding"/>
    <property type="evidence" value="ECO:0007669"/>
    <property type="project" value="UniProtKB-UniRule"/>
</dbReference>
<keyword evidence="6 10" id="KW-0418">Kinase</keyword>
<evidence type="ECO:0000256" key="4">
    <source>
        <dbReference type="ARBA" id="ARBA00022679"/>
    </source>
</evidence>
<dbReference type="InterPro" id="IPR003136">
    <property type="entry name" value="Cytidylate_kin"/>
</dbReference>
<dbReference type="NCBIfam" id="TIGR00017">
    <property type="entry name" value="cmk"/>
    <property type="match status" value="1"/>
</dbReference>
<accession>A0A2S5KQH2</accession>
<comment type="similarity">
    <text evidence="2 10">Belongs to the cytidylate kinase family. Type 1 subfamily.</text>
</comment>
<comment type="subcellular location">
    <subcellularLocation>
        <location evidence="1 10">Cytoplasm</location>
    </subcellularLocation>
</comment>
<dbReference type="HAMAP" id="MF_00238">
    <property type="entry name" value="Cytidyl_kinase_type1"/>
    <property type="match status" value="1"/>
</dbReference>
<dbReference type="GO" id="GO:0006220">
    <property type="term" value="P:pyrimidine nucleotide metabolic process"/>
    <property type="evidence" value="ECO:0007669"/>
    <property type="project" value="UniProtKB-UniRule"/>
</dbReference>
<protein>
    <recommendedName>
        <fullName evidence="10">Cytidylate kinase</fullName>
        <shortName evidence="10">CK</shortName>
        <ecNumber evidence="10">2.7.4.25</ecNumber>
    </recommendedName>
    <alternativeName>
        <fullName evidence="10">Cytidine monophosphate kinase</fullName>
        <shortName evidence="10">CMP kinase</shortName>
    </alternativeName>
</protein>
<feature type="binding site" evidence="10">
    <location>
        <begin position="13"/>
        <end position="21"/>
    </location>
    <ligand>
        <name>ATP</name>
        <dbReference type="ChEBI" id="CHEBI:30616"/>
    </ligand>
</feature>
<dbReference type="Gene3D" id="3.40.50.300">
    <property type="entry name" value="P-loop containing nucleotide triphosphate hydrolases"/>
    <property type="match status" value="1"/>
</dbReference>
<keyword evidence="5 10" id="KW-0547">Nucleotide-binding</keyword>
<comment type="catalytic activity">
    <reaction evidence="9 10">
        <text>CMP + ATP = CDP + ADP</text>
        <dbReference type="Rhea" id="RHEA:11600"/>
        <dbReference type="ChEBI" id="CHEBI:30616"/>
        <dbReference type="ChEBI" id="CHEBI:58069"/>
        <dbReference type="ChEBI" id="CHEBI:60377"/>
        <dbReference type="ChEBI" id="CHEBI:456216"/>
        <dbReference type="EC" id="2.7.4.25"/>
    </reaction>
</comment>
<dbReference type="OrthoDB" id="5292579at2"/>